<dbReference type="InParanoid" id="A0A317XQ55"/>
<gene>
    <name evidence="1" type="ORF">BCV70DRAFT_232354</name>
</gene>
<keyword evidence="2" id="KW-1185">Reference proteome</keyword>
<sequence length="156" mass="17394">MHALFELAWNCVNRLQRSSHRARSRTWRGTCKESVTEYICHRWGALWILELADVAPGRHRSAHEIQTIGQMSVIPSVAALTVQCQSPQDGYISPAAVGPCPTASPRSSALPDTTSWLSWRAAQSSVNFWTYLQEWRDPALSEESLVFHCSSAAVVL</sequence>
<proteinExistence type="predicted"/>
<evidence type="ECO:0000313" key="1">
    <source>
        <dbReference type="EMBL" id="PWY99420.1"/>
    </source>
</evidence>
<protein>
    <submittedName>
        <fullName evidence="1">Uncharacterized protein</fullName>
    </submittedName>
</protein>
<evidence type="ECO:0000313" key="2">
    <source>
        <dbReference type="Proteomes" id="UP000246740"/>
    </source>
</evidence>
<accession>A0A317XQ55</accession>
<reference evidence="1 2" key="1">
    <citation type="journal article" date="2018" name="Mol. Biol. Evol.">
        <title>Broad Genomic Sampling Reveals a Smut Pathogenic Ancestry of the Fungal Clade Ustilaginomycotina.</title>
        <authorList>
            <person name="Kijpornyongpan T."/>
            <person name="Mondo S.J."/>
            <person name="Barry K."/>
            <person name="Sandor L."/>
            <person name="Lee J."/>
            <person name="Lipzen A."/>
            <person name="Pangilinan J."/>
            <person name="LaButti K."/>
            <person name="Hainaut M."/>
            <person name="Henrissat B."/>
            <person name="Grigoriev I.V."/>
            <person name="Spatafora J.W."/>
            <person name="Aime M.C."/>
        </authorList>
    </citation>
    <scope>NUCLEOTIDE SEQUENCE [LARGE SCALE GENOMIC DNA]</scope>
    <source>
        <strain evidence="1 2">MCA 3645</strain>
    </source>
</reference>
<name>A0A317XQ55_9BASI</name>
<dbReference type="EMBL" id="KZ819195">
    <property type="protein sequence ID" value="PWY99420.1"/>
    <property type="molecule type" value="Genomic_DNA"/>
</dbReference>
<dbReference type="AlphaFoldDB" id="A0A317XQ55"/>
<organism evidence="1 2">
    <name type="scientific">Testicularia cyperi</name>
    <dbReference type="NCBI Taxonomy" id="1882483"/>
    <lineage>
        <taxon>Eukaryota</taxon>
        <taxon>Fungi</taxon>
        <taxon>Dikarya</taxon>
        <taxon>Basidiomycota</taxon>
        <taxon>Ustilaginomycotina</taxon>
        <taxon>Ustilaginomycetes</taxon>
        <taxon>Ustilaginales</taxon>
        <taxon>Anthracoideaceae</taxon>
        <taxon>Testicularia</taxon>
    </lineage>
</organism>
<dbReference type="Proteomes" id="UP000246740">
    <property type="component" value="Unassembled WGS sequence"/>
</dbReference>